<feature type="domain" description="RNase H type-1" evidence="1">
    <location>
        <begin position="109"/>
        <end position="182"/>
    </location>
</feature>
<feature type="domain" description="Reverse transcriptase zinc-binding" evidence="2">
    <location>
        <begin position="2"/>
        <end position="45"/>
    </location>
</feature>
<dbReference type="InterPro" id="IPR002156">
    <property type="entry name" value="RNaseH_domain"/>
</dbReference>
<dbReference type="InterPro" id="IPR052929">
    <property type="entry name" value="RNase_H-like_EbsB-rel"/>
</dbReference>
<dbReference type="Pfam" id="PF13456">
    <property type="entry name" value="RVT_3"/>
    <property type="match status" value="1"/>
</dbReference>
<organism evidence="3 4">
    <name type="scientific">Hibiscus sabdariffa</name>
    <name type="common">roselle</name>
    <dbReference type="NCBI Taxonomy" id="183260"/>
    <lineage>
        <taxon>Eukaryota</taxon>
        <taxon>Viridiplantae</taxon>
        <taxon>Streptophyta</taxon>
        <taxon>Embryophyta</taxon>
        <taxon>Tracheophyta</taxon>
        <taxon>Spermatophyta</taxon>
        <taxon>Magnoliopsida</taxon>
        <taxon>eudicotyledons</taxon>
        <taxon>Gunneridae</taxon>
        <taxon>Pentapetalae</taxon>
        <taxon>rosids</taxon>
        <taxon>malvids</taxon>
        <taxon>Malvales</taxon>
        <taxon>Malvaceae</taxon>
        <taxon>Malvoideae</taxon>
        <taxon>Hibiscus</taxon>
    </lineage>
</organism>
<dbReference type="InterPro" id="IPR026960">
    <property type="entry name" value="RVT-Znf"/>
</dbReference>
<gene>
    <name evidence="3" type="ORF">V6N11_021140</name>
</gene>
<dbReference type="PANTHER" id="PTHR47074">
    <property type="entry name" value="BNAC02G40300D PROTEIN"/>
    <property type="match status" value="1"/>
</dbReference>
<reference evidence="3 4" key="1">
    <citation type="journal article" date="2024" name="G3 (Bethesda)">
        <title>Genome assembly of Hibiscus sabdariffa L. provides insights into metabolisms of medicinal natural products.</title>
        <authorList>
            <person name="Kim T."/>
        </authorList>
    </citation>
    <scope>NUCLEOTIDE SEQUENCE [LARGE SCALE GENOMIC DNA]</scope>
    <source>
        <strain evidence="3">TK-2024</strain>
        <tissue evidence="3">Old leaves</tissue>
    </source>
</reference>
<accession>A0ABR1ZFI9</accession>
<evidence type="ECO:0000259" key="1">
    <source>
        <dbReference type="Pfam" id="PF13456"/>
    </source>
</evidence>
<protein>
    <recommendedName>
        <fullName evidence="5">Reverse transcriptase zinc-binding domain-containing protein</fullName>
    </recommendedName>
</protein>
<keyword evidence="4" id="KW-1185">Reference proteome</keyword>
<comment type="caution">
    <text evidence="3">The sequence shown here is derived from an EMBL/GenBank/DDBJ whole genome shotgun (WGS) entry which is preliminary data.</text>
</comment>
<name>A0ABR1ZFI9_9ROSI</name>
<dbReference type="Proteomes" id="UP001396334">
    <property type="component" value="Unassembled WGS sequence"/>
</dbReference>
<sequence>MNNYIPTFSNLQVRHIFVCSQCALCGSDIEIVRHLAYGCPFAQQVLQGLGIVTSSFPVDVNLFMWFAFLFKSLTTYSKKLVVIAYWSIWGVVKEKDSWSPPTIGRVKVNFDASFNQSLLQSVSEIVIRNPNGLLMVVGSFPNSHVVSPEMAEALACEQALTLSKDLCFCKIEVEGYALTIISKL</sequence>
<evidence type="ECO:0000259" key="2">
    <source>
        <dbReference type="Pfam" id="PF13966"/>
    </source>
</evidence>
<evidence type="ECO:0000313" key="3">
    <source>
        <dbReference type="EMBL" id="KAK8479204.1"/>
    </source>
</evidence>
<proteinExistence type="predicted"/>
<dbReference type="PANTHER" id="PTHR47074:SF61">
    <property type="entry name" value="RNASE H TYPE-1 DOMAIN-CONTAINING PROTEIN"/>
    <property type="match status" value="1"/>
</dbReference>
<evidence type="ECO:0000313" key="4">
    <source>
        <dbReference type="Proteomes" id="UP001396334"/>
    </source>
</evidence>
<dbReference type="EMBL" id="JBBPBN010001232">
    <property type="protein sequence ID" value="KAK8479204.1"/>
    <property type="molecule type" value="Genomic_DNA"/>
</dbReference>
<evidence type="ECO:0008006" key="5">
    <source>
        <dbReference type="Google" id="ProtNLM"/>
    </source>
</evidence>
<dbReference type="Pfam" id="PF13966">
    <property type="entry name" value="zf-RVT"/>
    <property type="match status" value="1"/>
</dbReference>